<keyword evidence="2" id="KW-1185">Reference proteome</keyword>
<reference evidence="1" key="1">
    <citation type="journal article" date="2017" name="Nature">
        <title>The sunflower genome provides insights into oil metabolism, flowering and Asterid evolution.</title>
        <authorList>
            <person name="Badouin H."/>
            <person name="Gouzy J."/>
            <person name="Grassa C.J."/>
            <person name="Murat F."/>
            <person name="Staton S.E."/>
            <person name="Cottret L."/>
            <person name="Lelandais-Briere C."/>
            <person name="Owens G.L."/>
            <person name="Carrere S."/>
            <person name="Mayjonade B."/>
            <person name="Legrand L."/>
            <person name="Gill N."/>
            <person name="Kane N.C."/>
            <person name="Bowers J.E."/>
            <person name="Hubner S."/>
            <person name="Bellec A."/>
            <person name="Berard A."/>
            <person name="Berges H."/>
            <person name="Blanchet N."/>
            <person name="Boniface M.C."/>
            <person name="Brunel D."/>
            <person name="Catrice O."/>
            <person name="Chaidir N."/>
            <person name="Claudel C."/>
            <person name="Donnadieu C."/>
            <person name="Faraut T."/>
            <person name="Fievet G."/>
            <person name="Helmstetter N."/>
            <person name="King M."/>
            <person name="Knapp S.J."/>
            <person name="Lai Z."/>
            <person name="Le Paslier M.C."/>
            <person name="Lippi Y."/>
            <person name="Lorenzon L."/>
            <person name="Mandel J.R."/>
            <person name="Marage G."/>
            <person name="Marchand G."/>
            <person name="Marquand E."/>
            <person name="Bret-Mestries E."/>
            <person name="Morien E."/>
            <person name="Nambeesan S."/>
            <person name="Nguyen T."/>
            <person name="Pegot-Espagnet P."/>
            <person name="Pouilly N."/>
            <person name="Raftis F."/>
            <person name="Sallet E."/>
            <person name="Schiex T."/>
            <person name="Thomas J."/>
            <person name="Vandecasteele C."/>
            <person name="Vares D."/>
            <person name="Vear F."/>
            <person name="Vautrin S."/>
            <person name="Crespi M."/>
            <person name="Mangin B."/>
            <person name="Burke J.M."/>
            <person name="Salse J."/>
            <person name="Munos S."/>
            <person name="Vincourt P."/>
            <person name="Rieseberg L.H."/>
            <person name="Langlade N.B."/>
        </authorList>
    </citation>
    <scope>NUCLEOTIDE SEQUENCE</scope>
    <source>
        <tissue evidence="1">Leaves</tissue>
    </source>
</reference>
<dbReference type="InterPro" id="IPR046373">
    <property type="entry name" value="Acyl-CoA_Oxase/DH_mid-dom_sf"/>
</dbReference>
<organism evidence="1 2">
    <name type="scientific">Helianthus annuus</name>
    <name type="common">Common sunflower</name>
    <dbReference type="NCBI Taxonomy" id="4232"/>
    <lineage>
        <taxon>Eukaryota</taxon>
        <taxon>Viridiplantae</taxon>
        <taxon>Streptophyta</taxon>
        <taxon>Embryophyta</taxon>
        <taxon>Tracheophyta</taxon>
        <taxon>Spermatophyta</taxon>
        <taxon>Magnoliopsida</taxon>
        <taxon>eudicotyledons</taxon>
        <taxon>Gunneridae</taxon>
        <taxon>Pentapetalae</taxon>
        <taxon>asterids</taxon>
        <taxon>campanulids</taxon>
        <taxon>Asterales</taxon>
        <taxon>Asteraceae</taxon>
        <taxon>Asteroideae</taxon>
        <taxon>Heliantheae alliance</taxon>
        <taxon>Heliantheae</taxon>
        <taxon>Helianthus</taxon>
    </lineage>
</organism>
<gene>
    <name evidence="1" type="ORF">HanXRQr2_Chr10g0451601</name>
</gene>
<evidence type="ECO:0000313" key="1">
    <source>
        <dbReference type="EMBL" id="KAF5787337.1"/>
    </source>
</evidence>
<dbReference type="Proteomes" id="UP000215914">
    <property type="component" value="Unassembled WGS sequence"/>
</dbReference>
<dbReference type="GO" id="GO:0016627">
    <property type="term" value="F:oxidoreductase activity, acting on the CH-CH group of donors"/>
    <property type="evidence" value="ECO:0007669"/>
    <property type="project" value="InterPro"/>
</dbReference>
<dbReference type="AlphaFoldDB" id="A0A9K3HZJ4"/>
<name>A0A9K3HZJ4_HELAN</name>
<evidence type="ECO:0000313" key="2">
    <source>
        <dbReference type="Proteomes" id="UP000215914"/>
    </source>
</evidence>
<comment type="caution">
    <text evidence="1">The sequence shown here is derived from an EMBL/GenBank/DDBJ whole genome shotgun (WGS) entry which is preliminary data.</text>
</comment>
<dbReference type="EMBL" id="MNCJ02000325">
    <property type="protein sequence ID" value="KAF5787337.1"/>
    <property type="molecule type" value="Genomic_DNA"/>
</dbReference>
<dbReference type="Gramene" id="mRNA:HanXRQr2_Chr10g0451601">
    <property type="protein sequence ID" value="mRNA:HanXRQr2_Chr10g0451601"/>
    <property type="gene ID" value="HanXRQr2_Chr10g0451601"/>
</dbReference>
<accession>A0A9K3HZJ4</accession>
<reference evidence="1" key="2">
    <citation type="submission" date="2020-06" db="EMBL/GenBank/DDBJ databases">
        <title>Helianthus annuus Genome sequencing and assembly Release 2.</title>
        <authorList>
            <person name="Gouzy J."/>
            <person name="Langlade N."/>
            <person name="Munos S."/>
        </authorList>
    </citation>
    <scope>NUCLEOTIDE SEQUENCE</scope>
    <source>
        <tissue evidence="1">Leaves</tissue>
    </source>
</reference>
<protein>
    <submittedName>
        <fullName evidence="1">Uncharacterized protein</fullName>
    </submittedName>
</protein>
<dbReference type="Gene3D" id="2.40.110.10">
    <property type="entry name" value="Butyryl-CoA Dehydrogenase, subunit A, domain 2"/>
    <property type="match status" value="1"/>
</dbReference>
<sequence>MFIPVIEGQGTEELKNIKRNGLEITATFDPQTNEFVVHSPTLTSSKLMQSILVLKSMKRTKAMWFIIEVQSAKAVAFRTRCARRLYDFIYISHRFFFAINKPPTQNIG</sequence>
<proteinExistence type="predicted"/>